<feature type="signal peptide" evidence="1">
    <location>
        <begin position="1"/>
        <end position="29"/>
    </location>
</feature>
<dbReference type="EMBL" id="JALPRF010000001">
    <property type="protein sequence ID" value="MCK8491019.1"/>
    <property type="molecule type" value="Genomic_DNA"/>
</dbReference>
<accession>A0ABT0HFS7</accession>
<sequence length="299" mass="33823">MKKRRKARVLGIVCYCFALLGLVSGESVAQAVDRFKDSKTIDDFLQYRSDRKRPFILAHRGGPGASDTENSIPTFNQTASVLPNAILEMDVRITRDSNYVLLHDPTLDRESNATGPVAEWSLPDLKKIFLNDLSGKRTQQRMPTFDEVLDWNKNRYVLALDVKPGTDPIKVMDKVLKHRAEYSVFVICYSVAEAQRMRDRFPLLWLAVGVNSMADLDRFEKEKLPATGRLIALTPQKLQPATFYERLHKLGMLCSVGTYGANQLDEKPLEEAAAGYRELFRQGGDIITTDRPKEVAPLF</sequence>
<dbReference type="PROSITE" id="PS51704">
    <property type="entry name" value="GP_PDE"/>
    <property type="match status" value="1"/>
</dbReference>
<feature type="domain" description="GP-PDE" evidence="2">
    <location>
        <begin position="54"/>
        <end position="299"/>
    </location>
</feature>
<organism evidence="3 4">
    <name type="scientific">Spirosoma liriopis</name>
    <dbReference type="NCBI Taxonomy" id="2937440"/>
    <lineage>
        <taxon>Bacteria</taxon>
        <taxon>Pseudomonadati</taxon>
        <taxon>Bacteroidota</taxon>
        <taxon>Cytophagia</taxon>
        <taxon>Cytophagales</taxon>
        <taxon>Cytophagaceae</taxon>
        <taxon>Spirosoma</taxon>
    </lineage>
</organism>
<dbReference type="SUPFAM" id="SSF51695">
    <property type="entry name" value="PLC-like phosphodiesterases"/>
    <property type="match status" value="1"/>
</dbReference>
<dbReference type="InterPro" id="IPR030395">
    <property type="entry name" value="GP_PDE_dom"/>
</dbReference>
<evidence type="ECO:0000256" key="1">
    <source>
        <dbReference type="SAM" id="SignalP"/>
    </source>
</evidence>
<proteinExistence type="predicted"/>
<dbReference type="PANTHER" id="PTHR46211:SF14">
    <property type="entry name" value="GLYCEROPHOSPHODIESTER PHOSPHODIESTERASE"/>
    <property type="match status" value="1"/>
</dbReference>
<comment type="caution">
    <text evidence="3">The sequence shown here is derived from an EMBL/GenBank/DDBJ whole genome shotgun (WGS) entry which is preliminary data.</text>
</comment>
<evidence type="ECO:0000259" key="2">
    <source>
        <dbReference type="PROSITE" id="PS51704"/>
    </source>
</evidence>
<dbReference type="PANTHER" id="PTHR46211">
    <property type="entry name" value="GLYCEROPHOSPHORYL DIESTER PHOSPHODIESTERASE"/>
    <property type="match status" value="1"/>
</dbReference>
<keyword evidence="1" id="KW-0732">Signal</keyword>
<reference evidence="3 4" key="1">
    <citation type="submission" date="2022-04" db="EMBL/GenBank/DDBJ databases">
        <title>Spirosoma sp. strain RP8 genome sequencing and assembly.</title>
        <authorList>
            <person name="Jung Y."/>
        </authorList>
    </citation>
    <scope>NUCLEOTIDE SEQUENCE [LARGE SCALE GENOMIC DNA]</scope>
    <source>
        <strain evidence="3 4">RP8</strain>
    </source>
</reference>
<dbReference type="RefSeq" id="WP_248475841.1">
    <property type="nucleotide sequence ID" value="NZ_JALPRF010000001.1"/>
</dbReference>
<evidence type="ECO:0000313" key="3">
    <source>
        <dbReference type="EMBL" id="MCK8491019.1"/>
    </source>
</evidence>
<dbReference type="Pfam" id="PF03009">
    <property type="entry name" value="GDPD"/>
    <property type="match status" value="1"/>
</dbReference>
<dbReference type="CDD" id="cd08566">
    <property type="entry name" value="GDPD_AtGDE_like"/>
    <property type="match status" value="1"/>
</dbReference>
<dbReference type="Proteomes" id="UP001202180">
    <property type="component" value="Unassembled WGS sequence"/>
</dbReference>
<dbReference type="InterPro" id="IPR017946">
    <property type="entry name" value="PLC-like_Pdiesterase_TIM-brl"/>
</dbReference>
<name>A0ABT0HFS7_9BACT</name>
<dbReference type="Gene3D" id="3.20.20.190">
    <property type="entry name" value="Phosphatidylinositol (PI) phosphodiesterase"/>
    <property type="match status" value="1"/>
</dbReference>
<gene>
    <name evidence="3" type="ORF">M0L20_04095</name>
</gene>
<protein>
    <submittedName>
        <fullName evidence="3">Glycerophosphodiester phosphodiesterase family protein</fullName>
    </submittedName>
</protein>
<feature type="chain" id="PRO_5045407958" evidence="1">
    <location>
        <begin position="30"/>
        <end position="299"/>
    </location>
</feature>
<keyword evidence="4" id="KW-1185">Reference proteome</keyword>
<evidence type="ECO:0000313" key="4">
    <source>
        <dbReference type="Proteomes" id="UP001202180"/>
    </source>
</evidence>